<proteinExistence type="predicted"/>
<sequence length="286" mass="30254">MSNPVFNNTAVFRDPRSRGRGQGSQRGPVLQGGVPTAGYDTRYDPATLEGMYNAPTATTAQTGRLTYDDVIVKAGGLLAVVVVAAAATWALVPQTLLFPVMIVGALVGFVLGLVNSFKTNPSPALILAYGVAEGAFIGGISEIYSGLYQGIVLQAVLATMATFVACLVLFRSGKVRVTPKFTRWLMVAMVGYLVFSLVNVLLMVFNVGGEGMFGPLRGGFLGVLVGLFAVGLAAAMLIVDFDSIKRGVEQGAPAKFAWTAAFGLVVTLIWMYLEFLRLLAILRGSD</sequence>
<gene>
    <name evidence="3" type="ORF">CAE01nite_23940</name>
</gene>
<dbReference type="AlphaFoldDB" id="A0A512DDX2"/>
<name>A0A512DDX2_9CELL</name>
<feature type="transmembrane region" description="Helical" evidence="2">
    <location>
        <begin position="70"/>
        <end position="90"/>
    </location>
</feature>
<feature type="transmembrane region" description="Helical" evidence="2">
    <location>
        <begin position="96"/>
        <end position="114"/>
    </location>
</feature>
<feature type="transmembrane region" description="Helical" evidence="2">
    <location>
        <begin position="253"/>
        <end position="273"/>
    </location>
</feature>
<keyword evidence="2" id="KW-0812">Transmembrane</keyword>
<evidence type="ECO:0000256" key="2">
    <source>
        <dbReference type="SAM" id="Phobius"/>
    </source>
</evidence>
<dbReference type="Proteomes" id="UP000321181">
    <property type="component" value="Unassembled WGS sequence"/>
</dbReference>
<keyword evidence="2" id="KW-1133">Transmembrane helix</keyword>
<evidence type="ECO:0000313" key="3">
    <source>
        <dbReference type="EMBL" id="GEO34669.1"/>
    </source>
</evidence>
<feature type="region of interest" description="Disordered" evidence="1">
    <location>
        <begin position="1"/>
        <end position="36"/>
    </location>
</feature>
<protein>
    <submittedName>
        <fullName evidence="3">Membrane protein</fullName>
    </submittedName>
</protein>
<comment type="caution">
    <text evidence="3">The sequence shown here is derived from an EMBL/GenBank/DDBJ whole genome shotgun (WGS) entry which is preliminary data.</text>
</comment>
<feature type="compositionally biased region" description="Polar residues" evidence="1">
    <location>
        <begin position="1"/>
        <end position="10"/>
    </location>
</feature>
<feature type="transmembrane region" description="Helical" evidence="2">
    <location>
        <begin position="151"/>
        <end position="172"/>
    </location>
</feature>
<keyword evidence="2" id="KW-0472">Membrane</keyword>
<dbReference type="InterPro" id="IPR010539">
    <property type="entry name" value="BaxI_1-like"/>
</dbReference>
<dbReference type="Pfam" id="PF12811">
    <property type="entry name" value="BaxI_1"/>
    <property type="match status" value="1"/>
</dbReference>
<evidence type="ECO:0000313" key="4">
    <source>
        <dbReference type="Proteomes" id="UP000321181"/>
    </source>
</evidence>
<feature type="transmembrane region" description="Helical" evidence="2">
    <location>
        <begin position="219"/>
        <end position="241"/>
    </location>
</feature>
<dbReference type="PANTHER" id="PTHR41282:SF1">
    <property type="entry name" value="CONSERVED TRANSMEMBRANE PROTEIN-RELATED"/>
    <property type="match status" value="1"/>
</dbReference>
<organism evidence="3 4">
    <name type="scientific">Cellulomonas aerilata</name>
    <dbReference type="NCBI Taxonomy" id="515326"/>
    <lineage>
        <taxon>Bacteria</taxon>
        <taxon>Bacillati</taxon>
        <taxon>Actinomycetota</taxon>
        <taxon>Actinomycetes</taxon>
        <taxon>Micrococcales</taxon>
        <taxon>Cellulomonadaceae</taxon>
        <taxon>Cellulomonas</taxon>
    </lineage>
</organism>
<accession>A0A512DDX2</accession>
<dbReference type="PANTHER" id="PTHR41282">
    <property type="entry name" value="CONSERVED TRANSMEMBRANE PROTEIN-RELATED"/>
    <property type="match status" value="1"/>
</dbReference>
<dbReference type="RefSeq" id="WP_146904700.1">
    <property type="nucleotide sequence ID" value="NZ_BAAARM010000004.1"/>
</dbReference>
<feature type="transmembrane region" description="Helical" evidence="2">
    <location>
        <begin position="126"/>
        <end position="145"/>
    </location>
</feature>
<dbReference type="EMBL" id="BJYY01000015">
    <property type="protein sequence ID" value="GEO34669.1"/>
    <property type="molecule type" value="Genomic_DNA"/>
</dbReference>
<dbReference type="PIRSF" id="PIRSF009160">
    <property type="entry name" value="UCP009160"/>
    <property type="match status" value="1"/>
</dbReference>
<feature type="transmembrane region" description="Helical" evidence="2">
    <location>
        <begin position="184"/>
        <end position="207"/>
    </location>
</feature>
<reference evidence="3 4" key="1">
    <citation type="submission" date="2019-07" db="EMBL/GenBank/DDBJ databases">
        <title>Whole genome shotgun sequence of Cellulomonas aerilata NBRC 106308.</title>
        <authorList>
            <person name="Hosoyama A."/>
            <person name="Uohara A."/>
            <person name="Ohji S."/>
            <person name="Ichikawa N."/>
        </authorList>
    </citation>
    <scope>NUCLEOTIDE SEQUENCE [LARGE SCALE GENOMIC DNA]</scope>
    <source>
        <strain evidence="3 4">NBRC 106308</strain>
    </source>
</reference>
<evidence type="ECO:0000256" key="1">
    <source>
        <dbReference type="SAM" id="MobiDB-lite"/>
    </source>
</evidence>
<keyword evidence="4" id="KW-1185">Reference proteome</keyword>
<dbReference type="OrthoDB" id="116480at2"/>